<evidence type="ECO:0000256" key="1">
    <source>
        <dbReference type="ARBA" id="ARBA00022450"/>
    </source>
</evidence>
<keyword evidence="6" id="KW-1185">Reference proteome</keyword>
<sequence>MVTEAREWTGAGPLVAGVNAFGFGGTNAHAVLEQAPPPAPRTPSAGHGTGPHLLTLSARSAAGLREAAAQLAARLDEHPELDEGGRLPEREHIPRRGPPPPRRRRGR</sequence>
<proteinExistence type="predicted"/>
<dbReference type="InterPro" id="IPR016039">
    <property type="entry name" value="Thiolase-like"/>
</dbReference>
<dbReference type="Pfam" id="PF16197">
    <property type="entry name" value="KAsynt_C_assoc"/>
    <property type="match status" value="1"/>
</dbReference>
<keyword evidence="1" id="KW-0596">Phosphopantetheine</keyword>
<dbReference type="EMBL" id="CP020563">
    <property type="protein sequence ID" value="ARF76902.1"/>
    <property type="molecule type" value="Genomic_DNA"/>
</dbReference>
<dbReference type="InterPro" id="IPR032821">
    <property type="entry name" value="PKS_assoc"/>
</dbReference>
<protein>
    <recommendedName>
        <fullName evidence="4">Polyketide synthase C-terminal extension domain-containing protein</fullName>
    </recommendedName>
</protein>
<organism evidence="5 6">
    <name type="scientific">Kitasatospora albolonga</name>
    <dbReference type="NCBI Taxonomy" id="68173"/>
    <lineage>
        <taxon>Bacteria</taxon>
        <taxon>Bacillati</taxon>
        <taxon>Actinomycetota</taxon>
        <taxon>Actinomycetes</taxon>
        <taxon>Kitasatosporales</taxon>
        <taxon>Streptomycetaceae</taxon>
        <taxon>Kitasatospora</taxon>
    </lineage>
</organism>
<reference evidence="5 6" key="1">
    <citation type="submission" date="2017-04" db="EMBL/GenBank/DDBJ databases">
        <title>The complete genome sequence of Streptomyces albolongus YIM 101047, the producer of novel bafilomycins and novel odoriferous sesquiterpenoids.</title>
        <authorList>
            <person name="Yin M."/>
            <person name="Jiang Y."/>
        </authorList>
    </citation>
    <scope>NUCLEOTIDE SEQUENCE [LARGE SCALE GENOMIC DNA]</scope>
    <source>
        <strain evidence="5 6">YIM 101047</strain>
    </source>
</reference>
<feature type="domain" description="Polyketide synthase C-terminal extension" evidence="4">
    <location>
        <begin position="2"/>
        <end position="82"/>
    </location>
</feature>
<dbReference type="AlphaFoldDB" id="A0ABC8C3M9"/>
<dbReference type="Proteomes" id="UP000192251">
    <property type="component" value="Chromosome"/>
</dbReference>
<evidence type="ECO:0000256" key="2">
    <source>
        <dbReference type="ARBA" id="ARBA00022553"/>
    </source>
</evidence>
<evidence type="ECO:0000256" key="3">
    <source>
        <dbReference type="SAM" id="MobiDB-lite"/>
    </source>
</evidence>
<dbReference type="PANTHER" id="PTHR43775:SF37">
    <property type="entry name" value="SI:DKEY-61P9.11"/>
    <property type="match status" value="1"/>
</dbReference>
<keyword evidence="2" id="KW-0597">Phosphoprotein</keyword>
<dbReference type="PANTHER" id="PTHR43775">
    <property type="entry name" value="FATTY ACID SYNTHASE"/>
    <property type="match status" value="1"/>
</dbReference>
<evidence type="ECO:0000313" key="5">
    <source>
        <dbReference type="EMBL" id="ARF76902.1"/>
    </source>
</evidence>
<feature type="region of interest" description="Disordered" evidence="3">
    <location>
        <begin position="70"/>
        <end position="107"/>
    </location>
</feature>
<name>A0ABC8C3M9_9ACTN</name>
<dbReference type="KEGG" id="kab:B7C62_34895"/>
<feature type="region of interest" description="Disordered" evidence="3">
    <location>
        <begin position="31"/>
        <end position="53"/>
    </location>
</feature>
<accession>A0ABC8C3M9</accession>
<feature type="compositionally biased region" description="Basic and acidic residues" evidence="3">
    <location>
        <begin position="74"/>
        <end position="94"/>
    </location>
</feature>
<dbReference type="Gene3D" id="3.40.47.10">
    <property type="match status" value="1"/>
</dbReference>
<dbReference type="InterPro" id="IPR050091">
    <property type="entry name" value="PKS_NRPS_Biosynth_Enz"/>
</dbReference>
<dbReference type="SUPFAM" id="SSF53901">
    <property type="entry name" value="Thiolase-like"/>
    <property type="match status" value="1"/>
</dbReference>
<gene>
    <name evidence="5" type="ORF">B7C62_34895</name>
</gene>
<dbReference type="GO" id="GO:0016747">
    <property type="term" value="F:acyltransferase activity, transferring groups other than amino-acyl groups"/>
    <property type="evidence" value="ECO:0007669"/>
    <property type="project" value="UniProtKB-ARBA"/>
</dbReference>
<evidence type="ECO:0000313" key="6">
    <source>
        <dbReference type="Proteomes" id="UP000192251"/>
    </source>
</evidence>
<evidence type="ECO:0000259" key="4">
    <source>
        <dbReference type="Pfam" id="PF16197"/>
    </source>
</evidence>